<reference evidence="2" key="1">
    <citation type="journal article" date="2019" name="BMC Genomics">
        <title>A new reference genome for Sorghum bicolor reveals high levels of sequence similarity between sweet and grain genotypes: implications for the genetics of sugar metabolism.</title>
        <authorList>
            <person name="Cooper E.A."/>
            <person name="Brenton Z.W."/>
            <person name="Flinn B.S."/>
            <person name="Jenkins J."/>
            <person name="Shu S."/>
            <person name="Flowers D."/>
            <person name="Luo F."/>
            <person name="Wang Y."/>
            <person name="Xia P."/>
            <person name="Barry K."/>
            <person name="Daum C."/>
            <person name="Lipzen A."/>
            <person name="Yoshinaga Y."/>
            <person name="Schmutz J."/>
            <person name="Saski C."/>
            <person name="Vermerris W."/>
            <person name="Kresovich S."/>
        </authorList>
    </citation>
    <scope>NUCLEOTIDE SEQUENCE</scope>
</reference>
<dbReference type="Proteomes" id="UP000807115">
    <property type="component" value="Chromosome 3"/>
</dbReference>
<proteinExistence type="predicted"/>
<dbReference type="AlphaFoldDB" id="A0A921R9Z0"/>
<keyword evidence="1" id="KW-0732">Signal</keyword>
<evidence type="ECO:0000313" key="2">
    <source>
        <dbReference type="EMBL" id="KAG0535952.1"/>
    </source>
</evidence>
<organism evidence="2 3">
    <name type="scientific">Sorghum bicolor</name>
    <name type="common">Sorghum</name>
    <name type="synonym">Sorghum vulgare</name>
    <dbReference type="NCBI Taxonomy" id="4558"/>
    <lineage>
        <taxon>Eukaryota</taxon>
        <taxon>Viridiplantae</taxon>
        <taxon>Streptophyta</taxon>
        <taxon>Embryophyta</taxon>
        <taxon>Tracheophyta</taxon>
        <taxon>Spermatophyta</taxon>
        <taxon>Magnoliopsida</taxon>
        <taxon>Liliopsida</taxon>
        <taxon>Poales</taxon>
        <taxon>Poaceae</taxon>
        <taxon>PACMAD clade</taxon>
        <taxon>Panicoideae</taxon>
        <taxon>Andropogonodae</taxon>
        <taxon>Andropogoneae</taxon>
        <taxon>Sorghinae</taxon>
        <taxon>Sorghum</taxon>
    </lineage>
</organism>
<dbReference type="EMBL" id="CM027682">
    <property type="protein sequence ID" value="KAG0535952.1"/>
    <property type="molecule type" value="Genomic_DNA"/>
</dbReference>
<feature type="signal peptide" evidence="1">
    <location>
        <begin position="1"/>
        <end position="18"/>
    </location>
</feature>
<name>A0A921R9Z0_SORBI</name>
<gene>
    <name evidence="2" type="ORF">BDA96_03G022100</name>
</gene>
<protein>
    <submittedName>
        <fullName evidence="2">Uncharacterized protein</fullName>
    </submittedName>
</protein>
<comment type="caution">
    <text evidence="2">The sequence shown here is derived from an EMBL/GenBank/DDBJ whole genome shotgun (WGS) entry which is preliminary data.</text>
</comment>
<evidence type="ECO:0000256" key="1">
    <source>
        <dbReference type="SAM" id="SignalP"/>
    </source>
</evidence>
<feature type="chain" id="PRO_5037495319" evidence="1">
    <location>
        <begin position="19"/>
        <end position="65"/>
    </location>
</feature>
<evidence type="ECO:0000313" key="3">
    <source>
        <dbReference type="Proteomes" id="UP000807115"/>
    </source>
</evidence>
<sequence length="65" mass="7455">MHRFTCTTICSCVLTVECRVYLVVELEVTLELDRRKPEHWGSETSGEVKTRNLEASPCCKIVQLL</sequence>
<accession>A0A921R9Z0</accession>
<reference evidence="2" key="2">
    <citation type="submission" date="2020-10" db="EMBL/GenBank/DDBJ databases">
        <authorList>
            <person name="Cooper E.A."/>
            <person name="Brenton Z.W."/>
            <person name="Flinn B.S."/>
            <person name="Jenkins J."/>
            <person name="Shu S."/>
            <person name="Flowers D."/>
            <person name="Luo F."/>
            <person name="Wang Y."/>
            <person name="Xia P."/>
            <person name="Barry K."/>
            <person name="Daum C."/>
            <person name="Lipzen A."/>
            <person name="Yoshinaga Y."/>
            <person name="Schmutz J."/>
            <person name="Saski C."/>
            <person name="Vermerris W."/>
            <person name="Kresovich S."/>
        </authorList>
    </citation>
    <scope>NUCLEOTIDE SEQUENCE</scope>
</reference>